<dbReference type="EMBL" id="LR797812">
    <property type="protein sequence ID" value="CAB4240539.1"/>
    <property type="molecule type" value="Genomic_DNA"/>
</dbReference>
<accession>A0A6J5T703</accession>
<name>A0A6J5T703_9CAUD</name>
<proteinExistence type="predicted"/>
<organism evidence="1">
    <name type="scientific">uncultured Caudovirales phage</name>
    <dbReference type="NCBI Taxonomy" id="2100421"/>
    <lineage>
        <taxon>Viruses</taxon>
        <taxon>Duplodnaviria</taxon>
        <taxon>Heunggongvirae</taxon>
        <taxon>Uroviricota</taxon>
        <taxon>Caudoviricetes</taxon>
        <taxon>Peduoviridae</taxon>
        <taxon>Maltschvirus</taxon>
        <taxon>Maltschvirus maltsch</taxon>
    </lineage>
</organism>
<evidence type="ECO:0000313" key="1">
    <source>
        <dbReference type="EMBL" id="CAB4240539.1"/>
    </source>
</evidence>
<reference evidence="1" key="1">
    <citation type="submission" date="2020-05" db="EMBL/GenBank/DDBJ databases">
        <authorList>
            <person name="Chiriac C."/>
            <person name="Salcher M."/>
            <person name="Ghai R."/>
            <person name="Kavagutti S V."/>
        </authorList>
    </citation>
    <scope>NUCLEOTIDE SEQUENCE</scope>
</reference>
<sequence length="89" mass="10320">MNERDKELAVKCRLLTKHTGGIYTDSLQEFADLIRADEREAIIDEWWSIVQADLENGVKCLNEQAATKWRKEYPSMATFGEWLEARGKT</sequence>
<gene>
    <name evidence="1" type="ORF">UFOVP38_1</name>
</gene>
<protein>
    <submittedName>
        <fullName evidence="1">Uncharacterized protein</fullName>
    </submittedName>
</protein>